<dbReference type="Pfam" id="PF00106">
    <property type="entry name" value="adh_short"/>
    <property type="match status" value="1"/>
</dbReference>
<dbReference type="PANTHER" id="PTHR45458">
    <property type="entry name" value="SHORT-CHAIN DEHYDROGENASE/REDUCTASE SDR"/>
    <property type="match status" value="1"/>
</dbReference>
<keyword evidence="2" id="KW-1185">Reference proteome</keyword>
<dbReference type="Proteomes" id="UP000503222">
    <property type="component" value="Chromosome"/>
</dbReference>
<evidence type="ECO:0000313" key="2">
    <source>
        <dbReference type="Proteomes" id="UP000503222"/>
    </source>
</evidence>
<evidence type="ECO:0000313" key="1">
    <source>
        <dbReference type="EMBL" id="QIK78726.1"/>
    </source>
</evidence>
<organism evidence="1 2">
    <name type="scientific">Sphingomonas piscis</name>
    <dbReference type="NCBI Taxonomy" id="2714943"/>
    <lineage>
        <taxon>Bacteria</taxon>
        <taxon>Pseudomonadati</taxon>
        <taxon>Pseudomonadota</taxon>
        <taxon>Alphaproteobacteria</taxon>
        <taxon>Sphingomonadales</taxon>
        <taxon>Sphingomonadaceae</taxon>
        <taxon>Sphingomonas</taxon>
    </lineage>
</organism>
<proteinExistence type="predicted"/>
<dbReference type="InterPro" id="IPR052184">
    <property type="entry name" value="SDR_enzymes"/>
</dbReference>
<dbReference type="RefSeq" id="WP_166411118.1">
    <property type="nucleotide sequence ID" value="NZ_CP049869.1"/>
</dbReference>
<dbReference type="EMBL" id="CP049869">
    <property type="protein sequence ID" value="QIK78726.1"/>
    <property type="molecule type" value="Genomic_DNA"/>
</dbReference>
<dbReference type="AlphaFoldDB" id="A0A6G7YPS1"/>
<dbReference type="PANTHER" id="PTHR45458:SF1">
    <property type="entry name" value="SHORT CHAIN DEHYDROGENASE"/>
    <property type="match status" value="1"/>
</dbReference>
<dbReference type="CDD" id="cd05325">
    <property type="entry name" value="carb_red_sniffer_like_SDR_c"/>
    <property type="match status" value="1"/>
</dbReference>
<name>A0A6G7YPS1_9SPHN</name>
<dbReference type="InterPro" id="IPR036291">
    <property type="entry name" value="NAD(P)-bd_dom_sf"/>
</dbReference>
<dbReference type="SUPFAM" id="SSF51735">
    <property type="entry name" value="NAD(P)-binding Rossmann-fold domains"/>
    <property type="match status" value="1"/>
</dbReference>
<dbReference type="Gene3D" id="3.40.50.720">
    <property type="entry name" value="NAD(P)-binding Rossmann-like Domain"/>
    <property type="match status" value="1"/>
</dbReference>
<protein>
    <submittedName>
        <fullName evidence="1">SDR family oxidoreductase</fullName>
    </submittedName>
</protein>
<sequence>MPTVLITGANRGLGLELSCQYAADGWSVVATSRKPSDELAQLGVETAQFDVADLDAVERFGRGFDRPLDLLIANAGTWGPMRIESAADGREWAAALTVNSIAPVLLAETLMPRLSEAKGTAIAITSKMGSIDDNGSGGYVAYRSSKSALNSAWRSLALDHRAKGVIAAVLHPGWVQTRMGGNNAPLTVEQSVSAMRQTIERLEPNDSGSFLNYDGTPIPW</sequence>
<reference evidence="1 2" key="1">
    <citation type="submission" date="2020-03" db="EMBL/GenBank/DDBJ databases">
        <title>Sphingomonas sp. nov., isolated from fish.</title>
        <authorList>
            <person name="Hyun D.-W."/>
            <person name="Bae J.-W."/>
        </authorList>
    </citation>
    <scope>NUCLEOTIDE SEQUENCE [LARGE SCALE GENOMIC DNA]</scope>
    <source>
        <strain evidence="1 2">HDW15B</strain>
    </source>
</reference>
<dbReference type="InterPro" id="IPR002347">
    <property type="entry name" value="SDR_fam"/>
</dbReference>
<dbReference type="KEGG" id="spii:G7077_07285"/>
<accession>A0A6G7YPS1</accession>
<dbReference type="PRINTS" id="PR00081">
    <property type="entry name" value="GDHRDH"/>
</dbReference>
<dbReference type="GO" id="GO:0016616">
    <property type="term" value="F:oxidoreductase activity, acting on the CH-OH group of donors, NAD or NADP as acceptor"/>
    <property type="evidence" value="ECO:0007669"/>
    <property type="project" value="TreeGrafter"/>
</dbReference>
<gene>
    <name evidence="1" type="ORF">G7077_07285</name>
</gene>